<proteinExistence type="inferred from homology"/>
<dbReference type="RefSeq" id="WP_023549829.1">
    <property type="nucleotide sequence ID" value="NZ_CM002285.1"/>
</dbReference>
<dbReference type="GO" id="GO:0046872">
    <property type="term" value="F:metal ion binding"/>
    <property type="evidence" value="ECO:0007669"/>
    <property type="project" value="UniProtKB-KW"/>
</dbReference>
<dbReference type="GO" id="GO:0016787">
    <property type="term" value="F:hydrolase activity"/>
    <property type="evidence" value="ECO:0007669"/>
    <property type="project" value="UniProtKB-KW"/>
</dbReference>
<dbReference type="NCBIfam" id="TIGR01490">
    <property type="entry name" value="HAD-SF-IB-hyp1"/>
    <property type="match status" value="1"/>
</dbReference>
<dbReference type="Gene3D" id="3.40.50.1000">
    <property type="entry name" value="HAD superfamily/HAD-like"/>
    <property type="match status" value="1"/>
</dbReference>
<evidence type="ECO:0000313" key="7">
    <source>
        <dbReference type="Proteomes" id="UP000017984"/>
    </source>
</evidence>
<dbReference type="AlphaFoldDB" id="V6K3V7"/>
<name>V6K3V7_STRRC</name>
<accession>V6K3V7</accession>
<dbReference type="Proteomes" id="UP000017984">
    <property type="component" value="Chromosome"/>
</dbReference>
<evidence type="ECO:0000256" key="4">
    <source>
        <dbReference type="ARBA" id="ARBA00022842"/>
    </source>
</evidence>
<dbReference type="Pfam" id="PF12710">
    <property type="entry name" value="HAD"/>
    <property type="match status" value="1"/>
</dbReference>
<dbReference type="EMBL" id="AWQX01000220">
    <property type="protein sequence ID" value="EST26875.1"/>
    <property type="molecule type" value="Genomic_DNA"/>
</dbReference>
<keyword evidence="3" id="KW-0378">Hydrolase</keyword>
<evidence type="ECO:0000313" key="6">
    <source>
        <dbReference type="EMBL" id="EST26875.1"/>
    </source>
</evidence>
<dbReference type="HOGENOM" id="CLU_052657_1_2_11"/>
<sequence length="257" mass="27603">MTNAHPHRAPHQHSDPGSTARPTCCPLLRPHPQSHPARIAFFDVDHTLTTVTTPALFWEYWSTAARTAPLAAGRALPAAAGVAREERNRDYYRLFAGVPAMELGRAGARWYGGFRVTAQPFLPAPLAALRAHRAAGDLVVLVSGAPRACLLPLARDLGAGLVLGCEQLTDRWGRLTGEITRPMIGAAKADAAAEVMARHGADPADCHAYGDHSSDLPLLRLCGHPTVVGDDPVLAGHTERDGWERLPGVESLVRIRK</sequence>
<evidence type="ECO:0000256" key="1">
    <source>
        <dbReference type="ARBA" id="ARBA00009184"/>
    </source>
</evidence>
<dbReference type="InterPro" id="IPR023214">
    <property type="entry name" value="HAD_sf"/>
</dbReference>
<dbReference type="PANTHER" id="PTHR43344">
    <property type="entry name" value="PHOSPHOSERINE PHOSPHATASE"/>
    <property type="match status" value="1"/>
</dbReference>
<keyword evidence="7" id="KW-1185">Reference proteome</keyword>
<evidence type="ECO:0008006" key="8">
    <source>
        <dbReference type="Google" id="ProtNLM"/>
    </source>
</evidence>
<comment type="caution">
    <text evidence="6">The sequence shown here is derived from an EMBL/GenBank/DDBJ whole genome shotgun (WGS) entry which is preliminary data.</text>
</comment>
<feature type="compositionally biased region" description="Basic residues" evidence="5">
    <location>
        <begin position="1"/>
        <end position="11"/>
    </location>
</feature>
<gene>
    <name evidence="6" type="ORF">M878_26360</name>
</gene>
<dbReference type="InterPro" id="IPR006385">
    <property type="entry name" value="HAD_hydro_SerB1"/>
</dbReference>
<dbReference type="NCBIfam" id="TIGR01488">
    <property type="entry name" value="HAD-SF-IB"/>
    <property type="match status" value="1"/>
</dbReference>
<dbReference type="PANTHER" id="PTHR43344:SF13">
    <property type="entry name" value="PHOSPHATASE RV3661-RELATED"/>
    <property type="match status" value="1"/>
</dbReference>
<keyword evidence="4" id="KW-0460">Magnesium</keyword>
<dbReference type="InterPro" id="IPR050582">
    <property type="entry name" value="HAD-like_SerB"/>
</dbReference>
<protein>
    <recommendedName>
        <fullName evidence="8">HAD family hydrolase</fullName>
    </recommendedName>
</protein>
<feature type="region of interest" description="Disordered" evidence="5">
    <location>
        <begin position="1"/>
        <end position="29"/>
    </location>
</feature>
<dbReference type="Gene3D" id="1.20.1440.100">
    <property type="entry name" value="SG protein - dephosphorylation function"/>
    <property type="match status" value="1"/>
</dbReference>
<comment type="similarity">
    <text evidence="1">Belongs to the HAD-like hydrolase superfamily. SerB family.</text>
</comment>
<dbReference type="InterPro" id="IPR036412">
    <property type="entry name" value="HAD-like_sf"/>
</dbReference>
<evidence type="ECO:0000256" key="3">
    <source>
        <dbReference type="ARBA" id="ARBA00022801"/>
    </source>
</evidence>
<dbReference type="STRING" id="1352936.M878_26360"/>
<reference evidence="6 7" key="1">
    <citation type="journal article" date="2014" name="Genome Announc.">
        <title>Draft Genome Sequence of Streptomyces roseochromogenes subsp. oscitans DS 12.976, Producer of the Aminocoumarin Antibiotic Clorobiocin.</title>
        <authorList>
            <person name="Ruckert C."/>
            <person name="Kalinowski J."/>
            <person name="Heide L."/>
            <person name="Apel A.K."/>
        </authorList>
    </citation>
    <scope>NUCLEOTIDE SEQUENCE [LARGE SCALE GENOMIC DNA]</scope>
    <source>
        <strain evidence="6 7">DS 12.976</strain>
    </source>
</reference>
<dbReference type="SUPFAM" id="SSF56784">
    <property type="entry name" value="HAD-like"/>
    <property type="match status" value="1"/>
</dbReference>
<keyword evidence="2" id="KW-0479">Metal-binding</keyword>
<evidence type="ECO:0000256" key="2">
    <source>
        <dbReference type="ARBA" id="ARBA00022723"/>
    </source>
</evidence>
<organism evidence="6 7">
    <name type="scientific">Streptomyces roseochromogenus subsp. oscitans DS 12.976</name>
    <dbReference type="NCBI Taxonomy" id="1352936"/>
    <lineage>
        <taxon>Bacteria</taxon>
        <taxon>Bacillati</taxon>
        <taxon>Actinomycetota</taxon>
        <taxon>Actinomycetes</taxon>
        <taxon>Kitasatosporales</taxon>
        <taxon>Streptomycetaceae</taxon>
        <taxon>Streptomyces</taxon>
    </lineage>
</organism>
<dbReference type="PATRIC" id="fig|1352936.5.peg.5506"/>
<dbReference type="OrthoDB" id="25607at2"/>
<evidence type="ECO:0000256" key="5">
    <source>
        <dbReference type="SAM" id="MobiDB-lite"/>
    </source>
</evidence>